<dbReference type="SUPFAM" id="SSF49854">
    <property type="entry name" value="Spermadhesin, CUB domain"/>
    <property type="match status" value="1"/>
</dbReference>
<dbReference type="PANTHER" id="PTHR24251">
    <property type="entry name" value="OVOCHYMASE-RELATED"/>
    <property type="match status" value="1"/>
</dbReference>
<dbReference type="InterPro" id="IPR000859">
    <property type="entry name" value="CUB_dom"/>
</dbReference>
<evidence type="ECO:0000256" key="3">
    <source>
        <dbReference type="PROSITE-ProRule" id="PRU00059"/>
    </source>
</evidence>
<dbReference type="PROSITE" id="PS01180">
    <property type="entry name" value="CUB"/>
    <property type="match status" value="1"/>
</dbReference>
<feature type="transmembrane region" description="Helical" evidence="5">
    <location>
        <begin position="673"/>
        <end position="696"/>
    </location>
</feature>
<name>A0ABM0JCL6_APLCA</name>
<organism evidence="7 8">
    <name type="scientific">Aplysia californica</name>
    <name type="common">California sea hare</name>
    <dbReference type="NCBI Taxonomy" id="6500"/>
    <lineage>
        <taxon>Eukaryota</taxon>
        <taxon>Metazoa</taxon>
        <taxon>Spiralia</taxon>
        <taxon>Lophotrochozoa</taxon>
        <taxon>Mollusca</taxon>
        <taxon>Gastropoda</taxon>
        <taxon>Heterobranchia</taxon>
        <taxon>Euthyneura</taxon>
        <taxon>Tectipleura</taxon>
        <taxon>Aplysiida</taxon>
        <taxon>Aplysioidea</taxon>
        <taxon>Aplysiidae</taxon>
        <taxon>Aplysia</taxon>
    </lineage>
</organism>
<keyword evidence="5" id="KW-1133">Transmembrane helix</keyword>
<evidence type="ECO:0000256" key="5">
    <source>
        <dbReference type="SAM" id="Phobius"/>
    </source>
</evidence>
<feature type="domain" description="CUB" evidence="6">
    <location>
        <begin position="400"/>
        <end position="521"/>
    </location>
</feature>
<keyword evidence="2" id="KW-1015">Disulfide bond</keyword>
<feature type="region of interest" description="Disordered" evidence="4">
    <location>
        <begin position="770"/>
        <end position="810"/>
    </location>
</feature>
<gene>
    <name evidence="8" type="primary">LOC101862238</name>
</gene>
<evidence type="ECO:0000259" key="6">
    <source>
        <dbReference type="PROSITE" id="PS01180"/>
    </source>
</evidence>
<protein>
    <submittedName>
        <fullName evidence="8">Uncharacterized protein LOC101862238</fullName>
    </submittedName>
</protein>
<reference evidence="8" key="1">
    <citation type="submission" date="2025-08" db="UniProtKB">
        <authorList>
            <consortium name="RefSeq"/>
        </authorList>
    </citation>
    <scope>IDENTIFICATION</scope>
</reference>
<dbReference type="InterPro" id="IPR035914">
    <property type="entry name" value="Sperma_CUB_dom_sf"/>
</dbReference>
<dbReference type="GeneID" id="101862238"/>
<sequence>MVTATGIWRDYDIRFSVRPLVKDILPSSFFATTTTSFVWIDPQMIRSSSEYVTQIRKSANQKCIKVEAVSFDVGHFQEQGFGSSRPSLSFMPVSDWVTVHNGPNISCFDLTMGCRDSRSNASQIFNKESDVVTVLLNRRLEFTTGFWLSFKATDFCDWPVIQLSGRSGKFQPHPEWKMKNLFCTWELRKSPNFYPEGFRVKIDNNFSETSKNRFSVFEVGQNEVVKIADVHQDYGRNLWMYLDGGARLEVQILSASENLSPITFDFDYEIVHSFPRQCGAYGLKALASPQLAHTVMYPNFFPRETNCTWIITKDPSVKSSSIVIDFPDFTCDSRMSLKVYTLPLLVSSYRWRLESRTPCFHTHQNRAAASQRYSAEALKIEFTSLDAHPGFEFTYRRGGCVDATIDLTDFVDMSYILHDKLPAEELFGRDCHFRVITEPSHKICVTFEELSLTSYSSSHCRENYFTIIGVGHNENSSLGMFCGAYAEKTSIFSLGNVIELTLHAEARTSLDIVYSITLKSIPPVTCPLTSIVHAGEYFQTLRYTFYPIAHDSSEKCKAWFIKNSDRSKYINVRVETNDFDTLTNGSCTGDHISVDEIDTITSEGSHIHLGTFCSYGYCSHSVNGSVGKSMIITFTVVPPLSGQDFIAYFKLRDPVQDRPESDGSSGSSDTKRIVGGTVGATGVLALGVIFCLWFAWMKKRKETRQANHERQNGTVSVTMNRQESSIYIVRPVIVDTFSSPPPYAAYANHEYDPELPPYPATEHDLSLTYQRQDSPPSYDLVDGADPPPYTEHGSNSHNGNPNQGGEVTSSVSAEQYDNVEVPRASASSNSEPIYELSSRVQYQGQENVYVEPTESSMDEPPEYEFVSPANNSSTMYDNYPPPPPYENLQNLIPMLPTRTRGHTRRGRLGPL</sequence>
<keyword evidence="5" id="KW-0812">Transmembrane</keyword>
<evidence type="ECO:0000256" key="4">
    <source>
        <dbReference type="SAM" id="MobiDB-lite"/>
    </source>
</evidence>
<dbReference type="Gene3D" id="2.60.120.290">
    <property type="entry name" value="Spermadhesin, CUB domain"/>
    <property type="match status" value="1"/>
</dbReference>
<keyword evidence="5" id="KW-0472">Membrane</keyword>
<accession>A0ABM0JCL6</accession>
<dbReference type="Pfam" id="PF00431">
    <property type="entry name" value="CUB"/>
    <property type="match status" value="1"/>
</dbReference>
<comment type="caution">
    <text evidence="3">Lacks conserved residue(s) required for the propagation of feature annotation.</text>
</comment>
<evidence type="ECO:0000256" key="2">
    <source>
        <dbReference type="ARBA" id="ARBA00023157"/>
    </source>
</evidence>
<feature type="compositionally biased region" description="Polar residues" evidence="4">
    <location>
        <begin position="792"/>
        <end position="810"/>
    </location>
</feature>
<keyword evidence="7" id="KW-1185">Reference proteome</keyword>
<evidence type="ECO:0000256" key="1">
    <source>
        <dbReference type="ARBA" id="ARBA00022737"/>
    </source>
</evidence>
<evidence type="ECO:0000313" key="8">
    <source>
        <dbReference type="RefSeq" id="XP_005090604.1"/>
    </source>
</evidence>
<keyword evidence="1" id="KW-0677">Repeat</keyword>
<evidence type="ECO:0000313" key="7">
    <source>
        <dbReference type="Proteomes" id="UP000694888"/>
    </source>
</evidence>
<dbReference type="Proteomes" id="UP000694888">
    <property type="component" value="Unplaced"/>
</dbReference>
<proteinExistence type="predicted"/>
<feature type="region of interest" description="Disordered" evidence="4">
    <location>
        <begin position="853"/>
        <end position="888"/>
    </location>
</feature>
<dbReference type="RefSeq" id="XP_005090604.1">
    <property type="nucleotide sequence ID" value="XM_005090547.2"/>
</dbReference>